<feature type="transmembrane region" description="Helical" evidence="7">
    <location>
        <begin position="59"/>
        <end position="81"/>
    </location>
</feature>
<protein>
    <recommendedName>
        <fullName evidence="7">Amino acid transporter</fullName>
    </recommendedName>
</protein>
<keyword evidence="6 7" id="KW-0472">Membrane</keyword>
<sequence length="446" mass="47717">MSNSSEDNKSSFRNAAGKVWRILCLPNLTHWILTSMILGVLVGWLAPGFSVQLQPLSNIFVYMIKAMITPLLFATLVVGIAGHGDDLKKIGSLAIKSLIYFEVITTIALILGVLTANLFKPGVGINLEGYDNKTGTDLASTAITWERELYSIIPQSFFKAAAENSVLQIVFCAIMFAVALVKTPPQHKQPMLTFLDSLANVMFKVTALVMNYAPIGVFSALAFTVGKNGISVLGSLGKLVGAVYLALAVFIIVIFLPIMLVAKIPIIKFLKCISQPLLIAFTTCSSEAALPSAMKALEDFGVPKKIVGFVLPTGYSFNLDGGSIYFSIAALFAAQAGGIELPVSRQVLLVLTLMLTSKGVAGVPRAGLVVVASAVQSFDLPFEAVAVLLGVEPILEMGKTAVNVAGNCIATVVMAKLEKEFPARELEEEKFVELESGEIKPTTHRE</sequence>
<dbReference type="Proteomes" id="UP001479436">
    <property type="component" value="Unassembled WGS sequence"/>
</dbReference>
<reference evidence="8 9" key="1">
    <citation type="submission" date="2023-04" db="EMBL/GenBank/DDBJ databases">
        <title>Genome of Basidiobolus ranarum AG-B5.</title>
        <authorList>
            <person name="Stajich J.E."/>
            <person name="Carter-House D."/>
            <person name="Gryganskyi A."/>
        </authorList>
    </citation>
    <scope>NUCLEOTIDE SEQUENCE [LARGE SCALE GENOMIC DNA]</scope>
    <source>
        <strain evidence="8 9">AG-B5</strain>
    </source>
</reference>
<keyword evidence="4 7" id="KW-0812">Transmembrane</keyword>
<feature type="transmembrane region" description="Helical" evidence="7">
    <location>
        <begin position="201"/>
        <end position="223"/>
    </location>
</feature>
<feature type="transmembrane region" description="Helical" evidence="7">
    <location>
        <begin position="165"/>
        <end position="181"/>
    </location>
</feature>
<keyword evidence="2 7" id="KW-0813">Transport</keyword>
<organism evidence="8 9">
    <name type="scientific">Basidiobolus ranarum</name>
    <dbReference type="NCBI Taxonomy" id="34480"/>
    <lineage>
        <taxon>Eukaryota</taxon>
        <taxon>Fungi</taxon>
        <taxon>Fungi incertae sedis</taxon>
        <taxon>Zoopagomycota</taxon>
        <taxon>Entomophthoromycotina</taxon>
        <taxon>Basidiobolomycetes</taxon>
        <taxon>Basidiobolales</taxon>
        <taxon>Basidiobolaceae</taxon>
        <taxon>Basidiobolus</taxon>
    </lineage>
</organism>
<evidence type="ECO:0000313" key="8">
    <source>
        <dbReference type="EMBL" id="KAK9767261.1"/>
    </source>
</evidence>
<name>A0ABR2X0Q6_9FUNG</name>
<dbReference type="EMBL" id="JASJQH010000090">
    <property type="protein sequence ID" value="KAK9767261.1"/>
    <property type="molecule type" value="Genomic_DNA"/>
</dbReference>
<comment type="similarity">
    <text evidence="7">Belongs to the dicarboxylate/amino acid:cation symporter (DAACS) (TC 2.A.23) family.</text>
</comment>
<dbReference type="InterPro" id="IPR001991">
    <property type="entry name" value="Na-dicarboxylate_symporter"/>
</dbReference>
<dbReference type="PANTHER" id="PTHR42865">
    <property type="entry name" value="PROTON/GLUTAMATE-ASPARTATE SYMPORTER"/>
    <property type="match status" value="1"/>
</dbReference>
<keyword evidence="7" id="KW-0769">Symport</keyword>
<dbReference type="Pfam" id="PF00375">
    <property type="entry name" value="SDF"/>
    <property type="match status" value="1"/>
</dbReference>
<evidence type="ECO:0000256" key="3">
    <source>
        <dbReference type="ARBA" id="ARBA00022475"/>
    </source>
</evidence>
<dbReference type="InterPro" id="IPR036458">
    <property type="entry name" value="Na:dicarbo_symporter_sf"/>
</dbReference>
<comment type="subcellular location">
    <subcellularLocation>
        <location evidence="1">Cell membrane</location>
        <topology evidence="1">Multi-pass membrane protein</topology>
    </subcellularLocation>
    <subcellularLocation>
        <location evidence="7">Membrane</location>
        <topology evidence="7">Multi-pass membrane protein</topology>
    </subcellularLocation>
</comment>
<feature type="transmembrane region" description="Helical" evidence="7">
    <location>
        <begin position="93"/>
        <end position="114"/>
    </location>
</feature>
<dbReference type="Gene3D" id="1.10.3860.10">
    <property type="entry name" value="Sodium:dicarboxylate symporter"/>
    <property type="match status" value="1"/>
</dbReference>
<feature type="transmembrane region" description="Helical" evidence="7">
    <location>
        <begin position="243"/>
        <end position="262"/>
    </location>
</feature>
<dbReference type="PANTHER" id="PTHR42865:SF7">
    <property type="entry name" value="PROTON_GLUTAMATE-ASPARTATE SYMPORTER"/>
    <property type="match status" value="1"/>
</dbReference>
<dbReference type="PRINTS" id="PR00173">
    <property type="entry name" value="EDTRNSPORT"/>
</dbReference>
<proteinExistence type="inferred from homology"/>
<dbReference type="SUPFAM" id="SSF118215">
    <property type="entry name" value="Proton glutamate symport protein"/>
    <property type="match status" value="1"/>
</dbReference>
<keyword evidence="9" id="KW-1185">Reference proteome</keyword>
<evidence type="ECO:0000256" key="5">
    <source>
        <dbReference type="ARBA" id="ARBA00022989"/>
    </source>
</evidence>
<evidence type="ECO:0000256" key="2">
    <source>
        <dbReference type="ARBA" id="ARBA00022448"/>
    </source>
</evidence>
<evidence type="ECO:0000313" key="9">
    <source>
        <dbReference type="Proteomes" id="UP001479436"/>
    </source>
</evidence>
<accession>A0ABR2X0Q6</accession>
<gene>
    <name evidence="8" type="ORF">K7432_003094</name>
</gene>
<comment type="caution">
    <text evidence="8">The sequence shown here is derived from an EMBL/GenBank/DDBJ whole genome shotgun (WGS) entry which is preliminary data.</text>
</comment>
<evidence type="ECO:0000256" key="7">
    <source>
        <dbReference type="RuleBase" id="RU361216"/>
    </source>
</evidence>
<evidence type="ECO:0000256" key="4">
    <source>
        <dbReference type="ARBA" id="ARBA00022692"/>
    </source>
</evidence>
<keyword evidence="5 7" id="KW-1133">Transmembrane helix</keyword>
<feature type="transmembrane region" description="Helical" evidence="7">
    <location>
        <begin position="28"/>
        <end position="47"/>
    </location>
</feature>
<keyword evidence="3" id="KW-1003">Cell membrane</keyword>
<evidence type="ECO:0000256" key="6">
    <source>
        <dbReference type="ARBA" id="ARBA00023136"/>
    </source>
</evidence>
<evidence type="ECO:0000256" key="1">
    <source>
        <dbReference type="ARBA" id="ARBA00004651"/>
    </source>
</evidence>